<dbReference type="PROSITE" id="PS00330">
    <property type="entry name" value="HEMOLYSIN_CALCIUM"/>
    <property type="match status" value="2"/>
</dbReference>
<reference evidence="1" key="1">
    <citation type="submission" date="2016-04" db="EMBL/GenBank/DDBJ databases">
        <authorList>
            <person name="Tabuchi Yagui T.R."/>
        </authorList>
    </citation>
    <scope>NUCLEOTIDE SEQUENCE [LARGE SCALE GENOMIC DNA]</scope>
    <source>
        <strain evidence="1">NIES-26</strain>
    </source>
</reference>
<dbReference type="InterPro" id="IPR011049">
    <property type="entry name" value="Serralysin-like_metalloprot_C"/>
</dbReference>
<accession>A0A367R110</accession>
<evidence type="ECO:0000313" key="2">
    <source>
        <dbReference type="Proteomes" id="UP000252107"/>
    </source>
</evidence>
<dbReference type="GO" id="GO:0005509">
    <property type="term" value="F:calcium ion binding"/>
    <property type="evidence" value="ECO:0007669"/>
    <property type="project" value="InterPro"/>
</dbReference>
<dbReference type="PANTHER" id="PTHR35580">
    <property type="entry name" value="CELL SURFACE GLYCOPROTEIN (S-LAYER PROTEIN)-LIKE PROTEIN"/>
    <property type="match status" value="1"/>
</dbReference>
<dbReference type="AlphaFoldDB" id="A0A367R110"/>
<dbReference type="Pfam" id="PF00353">
    <property type="entry name" value="HemolysinCabind"/>
    <property type="match status" value="2"/>
</dbReference>
<keyword evidence="2" id="KW-1185">Reference proteome</keyword>
<dbReference type="SUPFAM" id="SSF51120">
    <property type="entry name" value="beta-Roll"/>
    <property type="match status" value="1"/>
</dbReference>
<dbReference type="Proteomes" id="UP000252107">
    <property type="component" value="Unassembled WGS sequence"/>
</dbReference>
<dbReference type="SUPFAM" id="SSF101898">
    <property type="entry name" value="NHL repeat"/>
    <property type="match status" value="1"/>
</dbReference>
<proteinExistence type="predicted"/>
<evidence type="ECO:0008006" key="3">
    <source>
        <dbReference type="Google" id="ProtNLM"/>
    </source>
</evidence>
<evidence type="ECO:0000313" key="1">
    <source>
        <dbReference type="EMBL" id="RCJ29610.1"/>
    </source>
</evidence>
<dbReference type="InterPro" id="IPR018511">
    <property type="entry name" value="Hemolysin-typ_Ca-bd_CS"/>
</dbReference>
<dbReference type="Gene3D" id="2.150.10.10">
    <property type="entry name" value="Serralysin-like metalloprotease, C-terminal"/>
    <property type="match status" value="1"/>
</dbReference>
<dbReference type="EMBL" id="LXQD01000287">
    <property type="protein sequence ID" value="RCJ29610.1"/>
    <property type="molecule type" value="Genomic_DNA"/>
</dbReference>
<dbReference type="InterPro" id="IPR001343">
    <property type="entry name" value="Hemolysn_Ca-bd"/>
</dbReference>
<dbReference type="PANTHER" id="PTHR35580:SF1">
    <property type="entry name" value="PHYTASE-LIKE DOMAIN-CONTAINING PROTEIN"/>
    <property type="match status" value="1"/>
</dbReference>
<comment type="caution">
    <text evidence="1">The sequence shown here is derived from an EMBL/GenBank/DDBJ whole genome shotgun (WGS) entry which is preliminary data.</text>
</comment>
<name>A0A367R110_9NOSO</name>
<dbReference type="InterPro" id="IPR010620">
    <property type="entry name" value="SBBP_repeat"/>
</dbReference>
<dbReference type="Pfam" id="PF06739">
    <property type="entry name" value="SBBP"/>
    <property type="match status" value="5"/>
</dbReference>
<organism evidence="1 2">
    <name type="scientific">Nostoc minutum NIES-26</name>
    <dbReference type="NCBI Taxonomy" id="1844469"/>
    <lineage>
        <taxon>Bacteria</taxon>
        <taxon>Bacillati</taxon>
        <taxon>Cyanobacteriota</taxon>
        <taxon>Cyanophyceae</taxon>
        <taxon>Nostocales</taxon>
        <taxon>Nostocaceae</taxon>
        <taxon>Nostoc</taxon>
    </lineage>
</organism>
<dbReference type="InterPro" id="IPR011042">
    <property type="entry name" value="6-blade_b-propeller_TolB-like"/>
</dbReference>
<gene>
    <name evidence="1" type="ORF">A6770_21895</name>
</gene>
<dbReference type="PRINTS" id="PR00313">
    <property type="entry name" value="CABNDNGRPT"/>
</dbReference>
<dbReference type="Gene3D" id="2.120.10.30">
    <property type="entry name" value="TolB, C-terminal domain"/>
    <property type="match status" value="2"/>
</dbReference>
<protein>
    <recommendedName>
        <fullName evidence="3">Hemolysin</fullName>
    </recommendedName>
</protein>
<dbReference type="InterPro" id="IPR052918">
    <property type="entry name" value="Motility_Chemotaxis_Reg"/>
</dbReference>
<sequence length="811" mass="86816">MDPKFVVSLWTPGSDIVTGDPEANFEGIFGRAGNDVIYGYDPDASYTGSQDIDVLFGDIFDNSAQEFQTITDITQGNLLSILNNKIPSVGSDRFVLGDANQSYYTDNSGNPYNLITTNTFGLNEFAVIYDFDPNSDTIQLHGKPEDYSLVAINGLEVSGLKQPLVGKAIFSLQQGTPDLVAFVISPPEADLNLQDKYFQFVDTKSETKLAQEKIGQIGSNGIDFSYDTAVDPAGNVYFAGSTSGSLQGTNQGLTDAWVAKYDNKGNRLWGKQIGSADADIAYALTTDKDGNFYLAGTTGGDLFSTKQSEYQDAWLAKYDNNGNLLWGKQFQADLTAFSNPAFGLDVDEQGNIYLSGLGIKNNERTDIFSFAVQDDTWVTQFDSNGNQKSFTLIGSYYFDESYDLAIDRNGNTYVTGWSQGLVQESDPSRQLLKYDAWLAKVDTSGQVAWIQQFGSQNQGIDYSWGVATDSQNNIYVKGWTTGDLGGTNQGSYDVWLAKYSPDGNQQWVRQFGTSGDDGCYVKGIAVDSNNNIYLTGYTNGNLGGVNAGDFDSWVASYDSNGNQRWIQQFGSAQLDYGTDVSVDNAGNIFATGFTEGSLGGINAGAMDSWIAKLDANTGTLLTFNPSFSPEINPVVGTANSDRLLGTVGKDQINGEDGSDVIDGKESNDLLIGGSGNDTLVGGYGNDTLTGGIGNDTFVFDTGKPFVTSDLGTDKITDFTSTADKILLNTNTFTVLKNSIGAAFNSLTDLDFATVSNGADAKSSYAAIVYNSTDGSLFYNENGLASGFGSGGLFATLDGNPSLSAANFSIVA</sequence>